<evidence type="ECO:0000256" key="1">
    <source>
        <dbReference type="ARBA" id="ARBA00022448"/>
    </source>
</evidence>
<sequence>MAEVLLDARGVTKRYGGLTAVDDVSFHVRQGETFGIAGPNGAGKTTLFDIVTGMTRLSAGEINLDGKPIHTKSVNEICHRGIARTFQLPSVFDTETVLANVVVGAHFGAGNPWWSGFRSDTRTLARAEAELDFVGLSDIAGDEAGPLAVFDKKRLMVASALASAPSMLFLDEPFGGLTPAEVDELVDLLRRVRERGITLVLIEHVMRALMALSDRVLIMNQGKTLFEGLPEEVLSHEEVMRVYLGGMAPTSKAKPHD</sequence>
<gene>
    <name evidence="5" type="ORF">HNR05_002315</name>
</gene>
<dbReference type="PANTHER" id="PTHR45772">
    <property type="entry name" value="CONSERVED COMPONENT OF ABC TRANSPORTER FOR NATURAL AMINO ACIDS-RELATED"/>
    <property type="match status" value="1"/>
</dbReference>
<dbReference type="SMART" id="SM00382">
    <property type="entry name" value="AAA"/>
    <property type="match status" value="1"/>
</dbReference>
<keyword evidence="6" id="KW-1185">Reference proteome</keyword>
<accession>A0A7Z0J738</accession>
<dbReference type="PROSITE" id="PS50893">
    <property type="entry name" value="ABC_TRANSPORTER_2"/>
    <property type="match status" value="1"/>
</dbReference>
<keyword evidence="1" id="KW-0813">Transport</keyword>
<dbReference type="GO" id="GO:0005886">
    <property type="term" value="C:plasma membrane"/>
    <property type="evidence" value="ECO:0007669"/>
    <property type="project" value="TreeGrafter"/>
</dbReference>
<dbReference type="Pfam" id="PF00005">
    <property type="entry name" value="ABC_tran"/>
    <property type="match status" value="1"/>
</dbReference>
<dbReference type="CDD" id="cd03219">
    <property type="entry name" value="ABC_Mj1267_LivG_branched"/>
    <property type="match status" value="1"/>
</dbReference>
<dbReference type="AlphaFoldDB" id="A0A7Z0J738"/>
<proteinExistence type="predicted"/>
<dbReference type="GO" id="GO:0016887">
    <property type="term" value="F:ATP hydrolysis activity"/>
    <property type="evidence" value="ECO:0007669"/>
    <property type="project" value="InterPro"/>
</dbReference>
<dbReference type="Proteomes" id="UP000537260">
    <property type="component" value="Unassembled WGS sequence"/>
</dbReference>
<dbReference type="GO" id="GO:0042941">
    <property type="term" value="P:D-alanine transmembrane transport"/>
    <property type="evidence" value="ECO:0007669"/>
    <property type="project" value="TreeGrafter"/>
</dbReference>
<dbReference type="SUPFAM" id="SSF52540">
    <property type="entry name" value="P-loop containing nucleoside triphosphate hydrolases"/>
    <property type="match status" value="1"/>
</dbReference>
<dbReference type="InterPro" id="IPR003593">
    <property type="entry name" value="AAA+_ATPase"/>
</dbReference>
<evidence type="ECO:0000313" key="5">
    <source>
        <dbReference type="EMBL" id="NYJ20524.1"/>
    </source>
</evidence>
<dbReference type="RefSeq" id="WP_179579127.1">
    <property type="nucleotide sequence ID" value="NZ_JACCFM010000001.1"/>
</dbReference>
<dbReference type="InterPro" id="IPR027417">
    <property type="entry name" value="P-loop_NTPase"/>
</dbReference>
<dbReference type="GO" id="GO:1903805">
    <property type="term" value="P:L-valine import across plasma membrane"/>
    <property type="evidence" value="ECO:0007669"/>
    <property type="project" value="TreeGrafter"/>
</dbReference>
<keyword evidence="2" id="KW-0547">Nucleotide-binding</keyword>
<evidence type="ECO:0000313" key="6">
    <source>
        <dbReference type="Proteomes" id="UP000537260"/>
    </source>
</evidence>
<dbReference type="InterPro" id="IPR032823">
    <property type="entry name" value="BCA_ABC_TP_C"/>
</dbReference>
<dbReference type="InterPro" id="IPR051120">
    <property type="entry name" value="ABC_AA/LPS_Transport"/>
</dbReference>
<keyword evidence="3 5" id="KW-0067">ATP-binding</keyword>
<dbReference type="GO" id="GO:0015192">
    <property type="term" value="F:L-phenylalanine transmembrane transporter activity"/>
    <property type="evidence" value="ECO:0007669"/>
    <property type="project" value="TreeGrafter"/>
</dbReference>
<reference evidence="5 6" key="1">
    <citation type="submission" date="2020-07" db="EMBL/GenBank/DDBJ databases">
        <title>Sequencing the genomes of 1000 actinobacteria strains.</title>
        <authorList>
            <person name="Klenk H.-P."/>
        </authorList>
    </citation>
    <scope>NUCLEOTIDE SEQUENCE [LARGE SCALE GENOMIC DNA]</scope>
    <source>
        <strain evidence="5 6">LI1</strain>
    </source>
</reference>
<feature type="domain" description="ABC transporter" evidence="4">
    <location>
        <begin position="6"/>
        <end position="246"/>
    </location>
</feature>
<evidence type="ECO:0000256" key="3">
    <source>
        <dbReference type="ARBA" id="ARBA00022840"/>
    </source>
</evidence>
<comment type="caution">
    <text evidence="5">The sequence shown here is derived from an EMBL/GenBank/DDBJ whole genome shotgun (WGS) entry which is preliminary data.</text>
</comment>
<dbReference type="Gene3D" id="3.40.50.300">
    <property type="entry name" value="P-loop containing nucleotide triphosphate hydrolases"/>
    <property type="match status" value="1"/>
</dbReference>
<dbReference type="GO" id="GO:0005524">
    <property type="term" value="F:ATP binding"/>
    <property type="evidence" value="ECO:0007669"/>
    <property type="project" value="UniProtKB-KW"/>
</dbReference>
<dbReference type="GO" id="GO:0015188">
    <property type="term" value="F:L-isoleucine transmembrane transporter activity"/>
    <property type="evidence" value="ECO:0007669"/>
    <property type="project" value="TreeGrafter"/>
</dbReference>
<name>A0A7Z0J738_9MICO</name>
<organism evidence="5 6">
    <name type="scientific">Glaciibacter psychrotolerans</name>
    <dbReference type="NCBI Taxonomy" id="670054"/>
    <lineage>
        <taxon>Bacteria</taxon>
        <taxon>Bacillati</taxon>
        <taxon>Actinomycetota</taxon>
        <taxon>Actinomycetes</taxon>
        <taxon>Micrococcales</taxon>
        <taxon>Microbacteriaceae</taxon>
        <taxon>Glaciibacter</taxon>
    </lineage>
</organism>
<protein>
    <submittedName>
        <fullName evidence="5">Branched-chain amino acid transport system ATP-binding protein</fullName>
    </submittedName>
</protein>
<dbReference type="Pfam" id="PF12399">
    <property type="entry name" value="BCA_ABC_TP_C"/>
    <property type="match status" value="1"/>
</dbReference>
<evidence type="ECO:0000256" key="2">
    <source>
        <dbReference type="ARBA" id="ARBA00022741"/>
    </source>
</evidence>
<dbReference type="EMBL" id="JACCFM010000001">
    <property type="protein sequence ID" value="NYJ20524.1"/>
    <property type="molecule type" value="Genomic_DNA"/>
</dbReference>
<dbReference type="GO" id="GO:0005304">
    <property type="term" value="F:L-valine transmembrane transporter activity"/>
    <property type="evidence" value="ECO:0007669"/>
    <property type="project" value="TreeGrafter"/>
</dbReference>
<dbReference type="GO" id="GO:1903806">
    <property type="term" value="P:L-isoleucine import across plasma membrane"/>
    <property type="evidence" value="ECO:0007669"/>
    <property type="project" value="TreeGrafter"/>
</dbReference>
<dbReference type="PANTHER" id="PTHR45772:SF7">
    <property type="entry name" value="AMINO ACID ABC TRANSPORTER ATP-BINDING PROTEIN"/>
    <property type="match status" value="1"/>
</dbReference>
<dbReference type="InterPro" id="IPR003439">
    <property type="entry name" value="ABC_transporter-like_ATP-bd"/>
</dbReference>
<evidence type="ECO:0000259" key="4">
    <source>
        <dbReference type="PROSITE" id="PS50893"/>
    </source>
</evidence>
<dbReference type="GO" id="GO:0015808">
    <property type="term" value="P:L-alanine transport"/>
    <property type="evidence" value="ECO:0007669"/>
    <property type="project" value="TreeGrafter"/>
</dbReference>